<dbReference type="OrthoDB" id="10811at2157"/>
<reference evidence="1 2" key="1">
    <citation type="submission" date="2019-02" db="EMBL/GenBank/DDBJ databases">
        <authorList>
            <person name="Lehtovirta-Morley E L."/>
        </authorList>
    </citation>
    <scope>NUCLEOTIDE SEQUENCE [LARGE SCALE GENOMIC DNA]</scope>
    <source>
        <strain evidence="1">NFRAN1</strain>
    </source>
</reference>
<dbReference type="RefSeq" id="WP_134482593.1">
    <property type="nucleotide sequence ID" value="NZ_LR216287.1"/>
</dbReference>
<sequence>MNKGIGPLPDVSEMLSKSKEDRIVSYRRFFADLRLSRLYFHLTVLDYFSGMDNPDNKNNFSKELEDFVSYYDGVKLWLDNLTNEKSIYEEFRDQCLQEIKAIKVIIQTYEDRMKQSLTDSTSTSSSTSDMTSVKD</sequence>
<organism evidence="1 2">
    <name type="scientific">Candidatus Nitrosocosmicus franklandianus</name>
    <dbReference type="NCBI Taxonomy" id="1798806"/>
    <lineage>
        <taxon>Archaea</taxon>
        <taxon>Nitrososphaerota</taxon>
        <taxon>Nitrososphaeria</taxon>
        <taxon>Nitrososphaerales</taxon>
        <taxon>Nitrososphaeraceae</taxon>
        <taxon>Candidatus Nitrosocosmicus</taxon>
    </lineage>
</organism>
<accession>A0A484I9V2</accession>
<proteinExistence type="predicted"/>
<gene>
    <name evidence="1" type="ORF">NFRAN_0136</name>
</gene>
<dbReference type="AlphaFoldDB" id="A0A484I9V2"/>
<dbReference type="Proteomes" id="UP000294299">
    <property type="component" value="Chromosome NFRAN"/>
</dbReference>
<dbReference type="GeneID" id="39419727"/>
<dbReference type="EMBL" id="LR216287">
    <property type="protein sequence ID" value="VFJ12457.1"/>
    <property type="molecule type" value="Genomic_DNA"/>
</dbReference>
<evidence type="ECO:0000313" key="1">
    <source>
        <dbReference type="EMBL" id="VFJ12457.1"/>
    </source>
</evidence>
<dbReference type="KEGG" id="nfn:NFRAN_0136"/>
<evidence type="ECO:0000313" key="2">
    <source>
        <dbReference type="Proteomes" id="UP000294299"/>
    </source>
</evidence>
<name>A0A484I9V2_9ARCH</name>
<protein>
    <submittedName>
        <fullName evidence="1">Uncharacterized protein</fullName>
    </submittedName>
</protein>
<keyword evidence="2" id="KW-1185">Reference proteome</keyword>